<evidence type="ECO:0000256" key="3">
    <source>
        <dbReference type="ARBA" id="ARBA00004613"/>
    </source>
</evidence>
<evidence type="ECO:0000259" key="13">
    <source>
        <dbReference type="PROSITE" id="PS50035"/>
    </source>
</evidence>
<evidence type="ECO:0000256" key="10">
    <source>
        <dbReference type="ARBA" id="ARBA00023136"/>
    </source>
</evidence>
<proteinExistence type="predicted"/>
<evidence type="ECO:0000256" key="4">
    <source>
        <dbReference type="ARBA" id="ARBA00022475"/>
    </source>
</evidence>
<dbReference type="InterPro" id="IPR025202">
    <property type="entry name" value="PLD-like_dom"/>
</dbReference>
<dbReference type="EMBL" id="QFPX01000026">
    <property type="protein sequence ID" value="PZQ51145.1"/>
    <property type="molecule type" value="Genomic_DNA"/>
</dbReference>
<organism evidence="14 15">
    <name type="scientific">Novosphingobium pentaromativorans</name>
    <dbReference type="NCBI Taxonomy" id="205844"/>
    <lineage>
        <taxon>Bacteria</taxon>
        <taxon>Pseudomonadati</taxon>
        <taxon>Pseudomonadota</taxon>
        <taxon>Alphaproteobacteria</taxon>
        <taxon>Sphingomonadales</taxon>
        <taxon>Sphingomonadaceae</taxon>
        <taxon>Novosphingobium</taxon>
    </lineage>
</organism>
<feature type="transmembrane region" description="Helical" evidence="12">
    <location>
        <begin position="35"/>
        <end position="56"/>
    </location>
</feature>
<dbReference type="InterPro" id="IPR022924">
    <property type="entry name" value="Cardiolipin_synthase"/>
</dbReference>
<dbReference type="PANTHER" id="PTHR21248">
    <property type="entry name" value="CARDIOLIPIN SYNTHASE"/>
    <property type="match status" value="1"/>
</dbReference>
<dbReference type="Pfam" id="PF13091">
    <property type="entry name" value="PLDc_2"/>
    <property type="match status" value="2"/>
</dbReference>
<comment type="function">
    <text evidence="1">Could be a virulence factor.</text>
</comment>
<sequence length="469" mass="51735">MITLPTLGEAFYIVEWGIRLTMLAVVPLRRTPAAAASWLLLIFFLPVPGLLLFAAIGSPRFPAWRVERFESLRGFFGTAAALMRSGAPKVGEAPAEVVALADRLGHLPAVGGNRVELLDDYDAVIARLVADIDAAREHVRLLSYIFADDATAGRVIAALGRAVERGVPCHVLVDPVGSYRWLKGTLQALRGQGVRVRRMLPFRLIRGRTRRDMRNHRKLFLIDGRIGYAGSLNIVAKDFRPGVTNRELVARVTGPAVAAMSAIFVSDWFMETEELLEAAVPLPDPAGFSALQVLPSGANYPLEGFLTLLTWQVARAEREVVLVTPYFIPDEGLLGALITAVLRGVEVHIIVSEVVDQLLVNLAQSSYYDELLSHGVRIHRYRGYLLHAKAVRIDESLGIVGSSNVDVRSFQLNEEVSLLLLDQPTIDDLARIQREYMAGSDELDLATWRARSRMRRLAENGARLVSPLL</sequence>
<evidence type="ECO:0000256" key="5">
    <source>
        <dbReference type="ARBA" id="ARBA00022525"/>
    </source>
</evidence>
<keyword evidence="9 12" id="KW-1133">Transmembrane helix</keyword>
<name>A0A2W5NJV9_9SPHN</name>
<comment type="subcellular location">
    <subcellularLocation>
        <location evidence="2">Cell membrane</location>
    </subcellularLocation>
    <subcellularLocation>
        <location evidence="3">Secreted</location>
    </subcellularLocation>
</comment>
<evidence type="ECO:0000256" key="8">
    <source>
        <dbReference type="ARBA" id="ARBA00022737"/>
    </source>
</evidence>
<feature type="domain" description="PLD phosphodiesterase" evidence="13">
    <location>
        <begin position="382"/>
        <end position="409"/>
    </location>
</feature>
<keyword evidence="6" id="KW-0808">Transferase</keyword>
<dbReference type="Proteomes" id="UP000249082">
    <property type="component" value="Unassembled WGS sequence"/>
</dbReference>
<evidence type="ECO:0000256" key="12">
    <source>
        <dbReference type="SAM" id="Phobius"/>
    </source>
</evidence>
<comment type="caution">
    <text evidence="14">The sequence shown here is derived from an EMBL/GenBank/DDBJ whole genome shotgun (WGS) entry which is preliminary data.</text>
</comment>
<evidence type="ECO:0000256" key="1">
    <source>
        <dbReference type="ARBA" id="ARBA00003145"/>
    </source>
</evidence>
<evidence type="ECO:0000256" key="6">
    <source>
        <dbReference type="ARBA" id="ARBA00022679"/>
    </source>
</evidence>
<dbReference type="SMART" id="SM00155">
    <property type="entry name" value="PLDc"/>
    <property type="match status" value="2"/>
</dbReference>
<gene>
    <name evidence="14" type="primary">cls</name>
    <name evidence="14" type="ORF">DI555_21060</name>
</gene>
<evidence type="ECO:0000256" key="9">
    <source>
        <dbReference type="ARBA" id="ARBA00022989"/>
    </source>
</evidence>
<evidence type="ECO:0000256" key="2">
    <source>
        <dbReference type="ARBA" id="ARBA00004236"/>
    </source>
</evidence>
<dbReference type="GO" id="GO:0032049">
    <property type="term" value="P:cardiolipin biosynthetic process"/>
    <property type="evidence" value="ECO:0007669"/>
    <property type="project" value="UniProtKB-UniRule"/>
</dbReference>
<keyword evidence="7 12" id="KW-0812">Transmembrane</keyword>
<dbReference type="NCBIfam" id="TIGR04265">
    <property type="entry name" value="bac_cardiolipin"/>
    <property type="match status" value="1"/>
</dbReference>
<dbReference type="EC" id="2.7.8.-" evidence="11"/>
<keyword evidence="10 12" id="KW-0472">Membrane</keyword>
<evidence type="ECO:0000256" key="7">
    <source>
        <dbReference type="ARBA" id="ARBA00022692"/>
    </source>
</evidence>
<dbReference type="Gene3D" id="3.30.870.10">
    <property type="entry name" value="Endonuclease Chain A"/>
    <property type="match status" value="2"/>
</dbReference>
<keyword evidence="8" id="KW-0677">Repeat</keyword>
<protein>
    <recommendedName>
        <fullName evidence="11">Cardiolipin synthase</fullName>
        <ecNumber evidence="11">2.7.8.-</ecNumber>
    </recommendedName>
</protein>
<evidence type="ECO:0000313" key="14">
    <source>
        <dbReference type="EMBL" id="PZQ51145.1"/>
    </source>
</evidence>
<evidence type="ECO:0000256" key="11">
    <source>
        <dbReference type="NCBIfam" id="TIGR04265"/>
    </source>
</evidence>
<dbReference type="SUPFAM" id="SSF56024">
    <property type="entry name" value="Phospholipase D/nuclease"/>
    <property type="match status" value="2"/>
</dbReference>
<dbReference type="GO" id="GO:0008808">
    <property type="term" value="F:cardiolipin synthase activity"/>
    <property type="evidence" value="ECO:0007669"/>
    <property type="project" value="UniProtKB-UniRule"/>
</dbReference>
<feature type="domain" description="PLD phosphodiesterase" evidence="13">
    <location>
        <begin position="211"/>
        <end position="238"/>
    </location>
</feature>
<dbReference type="GO" id="GO:0005576">
    <property type="term" value="C:extracellular region"/>
    <property type="evidence" value="ECO:0007669"/>
    <property type="project" value="UniProtKB-SubCell"/>
</dbReference>
<dbReference type="PROSITE" id="PS50035">
    <property type="entry name" value="PLD"/>
    <property type="match status" value="2"/>
</dbReference>
<dbReference type="PANTHER" id="PTHR21248:SF22">
    <property type="entry name" value="PHOSPHOLIPASE D"/>
    <property type="match status" value="1"/>
</dbReference>
<dbReference type="AlphaFoldDB" id="A0A2W5NJV9"/>
<reference evidence="14 15" key="1">
    <citation type="submission" date="2017-08" db="EMBL/GenBank/DDBJ databases">
        <title>Infants hospitalized years apart are colonized by the same room-sourced microbial strains.</title>
        <authorList>
            <person name="Brooks B."/>
            <person name="Olm M.R."/>
            <person name="Firek B.A."/>
            <person name="Baker R."/>
            <person name="Thomas B.C."/>
            <person name="Morowitz M.J."/>
            <person name="Banfield J.F."/>
        </authorList>
    </citation>
    <scope>NUCLEOTIDE SEQUENCE [LARGE SCALE GENOMIC DNA]</scope>
    <source>
        <strain evidence="14">S2_005_002_R2_33</strain>
    </source>
</reference>
<dbReference type="InterPro" id="IPR001736">
    <property type="entry name" value="PLipase_D/transphosphatidylase"/>
</dbReference>
<evidence type="ECO:0000313" key="15">
    <source>
        <dbReference type="Proteomes" id="UP000249082"/>
    </source>
</evidence>
<accession>A0A2W5NJV9</accession>
<keyword evidence="4" id="KW-1003">Cell membrane</keyword>
<dbReference type="GO" id="GO:0005886">
    <property type="term" value="C:plasma membrane"/>
    <property type="evidence" value="ECO:0007669"/>
    <property type="project" value="UniProtKB-SubCell"/>
</dbReference>
<keyword evidence="5" id="KW-0964">Secreted</keyword>